<keyword evidence="4" id="KW-1185">Reference proteome</keyword>
<name>A0AA51MP48_9GAMM</name>
<dbReference type="AlphaFoldDB" id="A0AA51MP48"/>
<dbReference type="Proteomes" id="UP001229862">
    <property type="component" value="Chromosome"/>
</dbReference>
<gene>
    <name evidence="2" type="ORF">RCC75_18445</name>
    <name evidence="3" type="ORF">RCG00_03755</name>
</gene>
<dbReference type="RefSeq" id="WP_308136207.1">
    <property type="nucleotide sequence ID" value="NZ_CP133217.1"/>
</dbReference>
<feature type="transmembrane region" description="Helical" evidence="1">
    <location>
        <begin position="143"/>
        <end position="161"/>
    </location>
</feature>
<reference evidence="3 4" key="1">
    <citation type="submission" date="2023-08" db="EMBL/GenBank/DDBJ databases">
        <title>New molecular markers tilS and rpoB for phylogenetic and monitoring studies of the genus Thiothrix biodiversity.</title>
        <authorList>
            <person name="Ravin N.V."/>
            <person name="Smolyakov D."/>
            <person name="Markov N.D."/>
            <person name="Beletsky A.V."/>
            <person name="Mardanov A.V."/>
            <person name="Rudenko T.S."/>
            <person name="Grabovich M.Y."/>
        </authorList>
    </citation>
    <scope>NUCLEOTIDE SEQUENCE</scope>
    <source>
        <strain evidence="3">DNT52</strain>
        <strain evidence="2 4">H33</strain>
    </source>
</reference>
<keyword evidence="1" id="KW-0812">Transmembrane</keyword>
<accession>A0AA51MP48</accession>
<keyword evidence="1" id="KW-1133">Transmembrane helix</keyword>
<dbReference type="EMBL" id="CP133217">
    <property type="protein sequence ID" value="WML87480.1"/>
    <property type="molecule type" value="Genomic_DNA"/>
</dbReference>
<dbReference type="EMBL" id="JAVFKN010000032">
    <property type="protein sequence ID" value="MDQ5770514.1"/>
    <property type="molecule type" value="Genomic_DNA"/>
</dbReference>
<sequence>MADEKKDTEPSSYAGTVKVAIRGRDYYVHISAPMPMMSLEDLQKGLERNRAIIKASQETMRDMFTREAFEYAAPWLLNYDGPTQDAIQAHININMLVPLINLKGGSANYEKPETFPVKQRIEMMRNVAEKSVFVDRMLNQNTMNTAITMTFMLAVVLGLVLL</sequence>
<dbReference type="Proteomes" id="UP001223336">
    <property type="component" value="Unassembled WGS sequence"/>
</dbReference>
<keyword evidence="1" id="KW-0472">Membrane</keyword>
<evidence type="ECO:0000256" key="1">
    <source>
        <dbReference type="SAM" id="Phobius"/>
    </source>
</evidence>
<evidence type="ECO:0000313" key="3">
    <source>
        <dbReference type="EMBL" id="WML87480.1"/>
    </source>
</evidence>
<protein>
    <submittedName>
        <fullName evidence="3">Uncharacterized protein</fullName>
    </submittedName>
</protein>
<evidence type="ECO:0000313" key="4">
    <source>
        <dbReference type="Proteomes" id="UP001223336"/>
    </source>
</evidence>
<proteinExistence type="predicted"/>
<evidence type="ECO:0000313" key="2">
    <source>
        <dbReference type="EMBL" id="MDQ5770514.1"/>
    </source>
</evidence>
<organism evidence="3">
    <name type="scientific">Thiothrix subterranea</name>
    <dbReference type="NCBI Taxonomy" id="2735563"/>
    <lineage>
        <taxon>Bacteria</taxon>
        <taxon>Pseudomonadati</taxon>
        <taxon>Pseudomonadota</taxon>
        <taxon>Gammaproteobacteria</taxon>
        <taxon>Thiotrichales</taxon>
        <taxon>Thiotrichaceae</taxon>
        <taxon>Thiothrix</taxon>
    </lineage>
</organism>